<dbReference type="InterPro" id="IPR016750">
    <property type="entry name" value="Aceto_COase_bsu/gsu"/>
</dbReference>
<proteinExistence type="predicted"/>
<sequence length="92" mass="10431">MSAFLQITKDKKIQCLKCGHVFCGNDQNYKDHALKAEIKGSEIGKNYLQTGRFLVYHEFYCPSCTTLLCQDALPPGTSPVWDVQVLVLEDYL</sequence>
<protein>
    <submittedName>
        <fullName evidence="1">Uncharacterized protein</fullName>
    </submittedName>
</protein>
<organism evidence="1">
    <name type="scientific">uncultured Desulfobacterium sp</name>
    <dbReference type="NCBI Taxonomy" id="201089"/>
    <lineage>
        <taxon>Bacteria</taxon>
        <taxon>Pseudomonadati</taxon>
        <taxon>Thermodesulfobacteriota</taxon>
        <taxon>Desulfobacteria</taxon>
        <taxon>Desulfobacterales</taxon>
        <taxon>Desulfobacteriaceae</taxon>
        <taxon>Desulfobacterium</taxon>
        <taxon>environmental samples</taxon>
    </lineage>
</organism>
<dbReference type="EMBL" id="FR695880">
    <property type="protein sequence ID" value="CBX31899.1"/>
    <property type="molecule type" value="Genomic_DNA"/>
</dbReference>
<dbReference type="AlphaFoldDB" id="E1YMV5"/>
<gene>
    <name evidence="1" type="ORF">N47_O13180</name>
</gene>
<reference evidence="1" key="1">
    <citation type="journal article" date="2011" name="Environ. Microbiol.">
        <title>Genomic insights into the metabolic potential of the polycyclic aromatic hydrocarbon degrading sulfate-reducing Deltaproteobacterium N47.</title>
        <authorList>
            <person name="Bergmann F."/>
            <person name="Selesi D."/>
            <person name="Weinmaier T."/>
            <person name="Tischler P."/>
            <person name="Rattei T."/>
            <person name="Meckenstock R.U."/>
        </authorList>
    </citation>
    <scope>NUCLEOTIDE SEQUENCE</scope>
</reference>
<dbReference type="Pfam" id="PF08882">
    <property type="entry name" value="Acetone_carb_G"/>
    <property type="match status" value="1"/>
</dbReference>
<accession>E1YMV5</accession>
<evidence type="ECO:0000313" key="1">
    <source>
        <dbReference type="EMBL" id="CBX31899.1"/>
    </source>
</evidence>
<name>E1YMV5_9BACT</name>